<dbReference type="AlphaFoldDB" id="A0A0D7BNF3"/>
<evidence type="ECO:0000256" key="1">
    <source>
        <dbReference type="SAM" id="MobiDB-lite"/>
    </source>
</evidence>
<feature type="compositionally biased region" description="Polar residues" evidence="1">
    <location>
        <begin position="1"/>
        <end position="16"/>
    </location>
</feature>
<feature type="transmembrane region" description="Helical" evidence="2">
    <location>
        <begin position="225"/>
        <end position="248"/>
    </location>
</feature>
<feature type="transmembrane region" description="Helical" evidence="2">
    <location>
        <begin position="193"/>
        <end position="213"/>
    </location>
</feature>
<name>A0A0D7BNF3_9AGAR</name>
<feature type="transmembrane region" description="Helical" evidence="2">
    <location>
        <begin position="138"/>
        <end position="161"/>
    </location>
</feature>
<feature type="compositionally biased region" description="Polar residues" evidence="1">
    <location>
        <begin position="56"/>
        <end position="70"/>
    </location>
</feature>
<protein>
    <submittedName>
        <fullName evidence="3">Uncharacterized protein</fullName>
    </submittedName>
</protein>
<keyword evidence="2" id="KW-1133">Transmembrane helix</keyword>
<organism evidence="3 4">
    <name type="scientific">Cylindrobasidium torrendii FP15055 ss-10</name>
    <dbReference type="NCBI Taxonomy" id="1314674"/>
    <lineage>
        <taxon>Eukaryota</taxon>
        <taxon>Fungi</taxon>
        <taxon>Dikarya</taxon>
        <taxon>Basidiomycota</taxon>
        <taxon>Agaricomycotina</taxon>
        <taxon>Agaricomycetes</taxon>
        <taxon>Agaricomycetidae</taxon>
        <taxon>Agaricales</taxon>
        <taxon>Marasmiineae</taxon>
        <taxon>Physalacriaceae</taxon>
        <taxon>Cylindrobasidium</taxon>
    </lineage>
</organism>
<proteinExistence type="predicted"/>
<reference evidence="3 4" key="1">
    <citation type="journal article" date="2015" name="Fungal Genet. Biol.">
        <title>Evolution of novel wood decay mechanisms in Agaricales revealed by the genome sequences of Fistulina hepatica and Cylindrobasidium torrendii.</title>
        <authorList>
            <person name="Floudas D."/>
            <person name="Held B.W."/>
            <person name="Riley R."/>
            <person name="Nagy L.G."/>
            <person name="Koehler G."/>
            <person name="Ransdell A.S."/>
            <person name="Younus H."/>
            <person name="Chow J."/>
            <person name="Chiniquy J."/>
            <person name="Lipzen A."/>
            <person name="Tritt A."/>
            <person name="Sun H."/>
            <person name="Haridas S."/>
            <person name="LaButti K."/>
            <person name="Ohm R.A."/>
            <person name="Kues U."/>
            <person name="Blanchette R.A."/>
            <person name="Grigoriev I.V."/>
            <person name="Minto R.E."/>
            <person name="Hibbett D.S."/>
        </authorList>
    </citation>
    <scope>NUCLEOTIDE SEQUENCE [LARGE SCALE GENOMIC DNA]</scope>
    <source>
        <strain evidence="3 4">FP15055 ss-10</strain>
    </source>
</reference>
<keyword evidence="2" id="KW-0812">Transmembrane</keyword>
<feature type="region of interest" description="Disordered" evidence="1">
    <location>
        <begin position="1"/>
        <end position="99"/>
    </location>
</feature>
<evidence type="ECO:0000313" key="3">
    <source>
        <dbReference type="EMBL" id="KIY71700.1"/>
    </source>
</evidence>
<gene>
    <name evidence="3" type="ORF">CYLTODRAFT_418605</name>
</gene>
<keyword evidence="2" id="KW-0472">Membrane</keyword>
<feature type="transmembrane region" description="Helical" evidence="2">
    <location>
        <begin position="108"/>
        <end position="132"/>
    </location>
</feature>
<keyword evidence="4" id="KW-1185">Reference proteome</keyword>
<feature type="compositionally biased region" description="Pro residues" evidence="1">
    <location>
        <begin position="80"/>
        <end position="91"/>
    </location>
</feature>
<evidence type="ECO:0000256" key="2">
    <source>
        <dbReference type="SAM" id="Phobius"/>
    </source>
</evidence>
<dbReference type="EMBL" id="KN880451">
    <property type="protein sequence ID" value="KIY71700.1"/>
    <property type="molecule type" value="Genomic_DNA"/>
</dbReference>
<dbReference type="Proteomes" id="UP000054007">
    <property type="component" value="Unassembled WGS sequence"/>
</dbReference>
<sequence length="261" mass="27417">MDNDGQGVSNVPQTPASDVGFFYPPPSPTETSRLQPSGKASHGNPDAVIPPMPQTAPHSLNLQQAQNADLASQEKFGRPLPSPPSSPPPIHPSAAPETSRPRFSHQQWFAFAWIPLIPVLSAIYTLIGAGIFSRPVALAGGAAIGGLILDIPLTAIIYFLLCPRQTTPTPATFFDDASSVSTGKRCLTWQNSLCCLLGVLVGALTAPLGAACLSQNTRHAVESGALGGFVLFAVVLFVGGIAFIALWARRRPKGVRVVLPV</sequence>
<accession>A0A0D7BNF3</accession>
<evidence type="ECO:0000313" key="4">
    <source>
        <dbReference type="Proteomes" id="UP000054007"/>
    </source>
</evidence>